<evidence type="ECO:0000313" key="11">
    <source>
        <dbReference type="Proteomes" id="UP000006844"/>
    </source>
</evidence>
<keyword evidence="2" id="KW-1003">Cell membrane</keyword>
<dbReference type="AlphaFoldDB" id="E8V3Q1"/>
<evidence type="ECO:0000256" key="2">
    <source>
        <dbReference type="ARBA" id="ARBA00022475"/>
    </source>
</evidence>
<dbReference type="Proteomes" id="UP000006844">
    <property type="component" value="Chromosome"/>
</dbReference>
<comment type="subcellular location">
    <subcellularLocation>
        <location evidence="1">Cell membrane</location>
        <topology evidence="1">Multi-pass membrane protein</topology>
    </subcellularLocation>
</comment>
<feature type="domain" description="RDD" evidence="9">
    <location>
        <begin position="328"/>
        <end position="452"/>
    </location>
</feature>
<sequence length="459" mass="49015">MSSVSTLPLEPFEPESAPLLKQQVAERLAQHRRRRGQDLIPQALPSESEKSHPVAAAVAARFSQTVSYRDFLAAEAEAATRKAEMEIQQAEAAAEIARRNAEAIATAQRELMEEIANWNARIAAANAANPHLVEAGAAPQPVLVEASVEMVVATPVESVTELLQEVAIDPTATEETVLQAAAIAAEPLVSEKASEKIAGPVTQNTAIEKTMVAAPPAFSIRAELESSLPAEPAVAIPANLIEFPRQLVAARKARPRLAEGPLREEASAAPDKSQLRIFEVEPEMLSPQPPVANALPEWSSIRLDASTEPYAPASLAAQLSFVLPPQTASLQLRTMAAAVDLCCIGAAFVAFAATVAYVSPELPGGKIALMGSAGVLLALTLLYQGLFFTISDATPGMRYARIALCTFSDENPSRSAMRRRILAMLLAACPVGIGFLWACLDDDGLGWHDRMSRMYPRGY</sequence>
<evidence type="ECO:0000256" key="1">
    <source>
        <dbReference type="ARBA" id="ARBA00004651"/>
    </source>
</evidence>
<dbReference type="GO" id="GO:0005886">
    <property type="term" value="C:plasma membrane"/>
    <property type="evidence" value="ECO:0007669"/>
    <property type="project" value="UniProtKB-SubCell"/>
</dbReference>
<evidence type="ECO:0000259" key="9">
    <source>
        <dbReference type="Pfam" id="PF06271"/>
    </source>
</evidence>
<feature type="transmembrane region" description="Helical" evidence="8">
    <location>
        <begin position="370"/>
        <end position="391"/>
    </location>
</feature>
<feature type="transmembrane region" description="Helical" evidence="8">
    <location>
        <begin position="421"/>
        <end position="440"/>
    </location>
</feature>
<dbReference type="OrthoDB" id="9793824at2"/>
<dbReference type="PANTHER" id="PTHR36115:SF6">
    <property type="entry name" value="PROLINE-RICH ANTIGEN HOMOLOG"/>
    <property type="match status" value="1"/>
</dbReference>
<dbReference type="RefSeq" id="WP_013570468.1">
    <property type="nucleotide sequence ID" value="NC_014963.1"/>
</dbReference>
<dbReference type="PANTHER" id="PTHR36115">
    <property type="entry name" value="PROLINE-RICH ANTIGEN HOMOLOG-RELATED"/>
    <property type="match status" value="1"/>
</dbReference>
<feature type="coiled-coil region" evidence="6">
    <location>
        <begin position="73"/>
        <end position="128"/>
    </location>
</feature>
<dbReference type="KEGG" id="tsa:AciPR4_3989"/>
<evidence type="ECO:0000313" key="10">
    <source>
        <dbReference type="EMBL" id="ADV84738.1"/>
    </source>
</evidence>
<keyword evidence="6" id="KW-0175">Coiled coil</keyword>
<accession>E8V3Q1</accession>
<organism evidence="10 11">
    <name type="scientific">Terriglobus saanensis (strain ATCC BAA-1853 / DSM 23119 / SP1PR4)</name>
    <dbReference type="NCBI Taxonomy" id="401053"/>
    <lineage>
        <taxon>Bacteria</taxon>
        <taxon>Pseudomonadati</taxon>
        <taxon>Acidobacteriota</taxon>
        <taxon>Terriglobia</taxon>
        <taxon>Terriglobales</taxon>
        <taxon>Acidobacteriaceae</taxon>
        <taxon>Terriglobus</taxon>
    </lineage>
</organism>
<dbReference type="InterPro" id="IPR051791">
    <property type="entry name" value="Pra-immunoreactive"/>
</dbReference>
<dbReference type="HOGENOM" id="CLU_595706_0_0_0"/>
<dbReference type="STRING" id="401053.AciPR4_3989"/>
<evidence type="ECO:0000256" key="7">
    <source>
        <dbReference type="SAM" id="MobiDB-lite"/>
    </source>
</evidence>
<reference evidence="10 11" key="1">
    <citation type="journal article" date="2012" name="Stand. Genomic Sci.">
        <title>Complete genome sequence of Terriglobus saanensis type strain SP1PR4(T), an Acidobacteria from tundra soil.</title>
        <authorList>
            <person name="Rawat S.R."/>
            <person name="Mannisto M.K."/>
            <person name="Starovoytov V."/>
            <person name="Goodwin L."/>
            <person name="Nolan M."/>
            <person name="Hauser L."/>
            <person name="Land M."/>
            <person name="Davenport K.W."/>
            <person name="Woyke T."/>
            <person name="Haggblom M.M."/>
        </authorList>
    </citation>
    <scope>NUCLEOTIDE SEQUENCE</scope>
    <source>
        <strain evidence="11">ATCC BAA-1853 / DSM 23119 / SP1PR4</strain>
    </source>
</reference>
<gene>
    <name evidence="10" type="ordered locus">AciPR4_3989</name>
</gene>
<dbReference type="Pfam" id="PF06271">
    <property type="entry name" value="RDD"/>
    <property type="match status" value="1"/>
</dbReference>
<feature type="region of interest" description="Disordered" evidence="7">
    <location>
        <begin position="26"/>
        <end position="51"/>
    </location>
</feature>
<proteinExistence type="predicted"/>
<dbReference type="InterPro" id="IPR010432">
    <property type="entry name" value="RDD"/>
</dbReference>
<evidence type="ECO:0000256" key="4">
    <source>
        <dbReference type="ARBA" id="ARBA00022989"/>
    </source>
</evidence>
<protein>
    <submittedName>
        <fullName evidence="10">RDD domain containing protein</fullName>
    </submittedName>
</protein>
<dbReference type="EMBL" id="CP002467">
    <property type="protein sequence ID" value="ADV84738.1"/>
    <property type="molecule type" value="Genomic_DNA"/>
</dbReference>
<name>E8V3Q1_TERSS</name>
<evidence type="ECO:0000256" key="6">
    <source>
        <dbReference type="SAM" id="Coils"/>
    </source>
</evidence>
<keyword evidence="11" id="KW-1185">Reference proteome</keyword>
<evidence type="ECO:0000256" key="8">
    <source>
        <dbReference type="SAM" id="Phobius"/>
    </source>
</evidence>
<evidence type="ECO:0000256" key="5">
    <source>
        <dbReference type="ARBA" id="ARBA00023136"/>
    </source>
</evidence>
<keyword evidence="4 8" id="KW-1133">Transmembrane helix</keyword>
<feature type="transmembrane region" description="Helical" evidence="8">
    <location>
        <begin position="337"/>
        <end position="358"/>
    </location>
</feature>
<evidence type="ECO:0000256" key="3">
    <source>
        <dbReference type="ARBA" id="ARBA00022692"/>
    </source>
</evidence>
<keyword evidence="3 8" id="KW-0812">Transmembrane</keyword>
<keyword evidence="5 8" id="KW-0472">Membrane</keyword>
<dbReference type="eggNOG" id="COG1714">
    <property type="taxonomic scope" value="Bacteria"/>
</dbReference>